<organism evidence="2 3">
    <name type="scientific">Trichostrongylus colubriformis</name>
    <name type="common">Black scour worm</name>
    <dbReference type="NCBI Taxonomy" id="6319"/>
    <lineage>
        <taxon>Eukaryota</taxon>
        <taxon>Metazoa</taxon>
        <taxon>Ecdysozoa</taxon>
        <taxon>Nematoda</taxon>
        <taxon>Chromadorea</taxon>
        <taxon>Rhabditida</taxon>
        <taxon>Rhabditina</taxon>
        <taxon>Rhabditomorpha</taxon>
        <taxon>Strongyloidea</taxon>
        <taxon>Trichostrongylidae</taxon>
        <taxon>Trichostrongylus</taxon>
    </lineage>
</organism>
<protein>
    <submittedName>
        <fullName evidence="2">Uncharacterized protein</fullName>
    </submittedName>
</protein>
<gene>
    <name evidence="2" type="ORF">GCK32_021596</name>
</gene>
<comment type="caution">
    <text evidence="2">The sequence shown here is derived from an EMBL/GenBank/DDBJ whole genome shotgun (WGS) entry which is preliminary data.</text>
</comment>
<proteinExistence type="predicted"/>
<feature type="region of interest" description="Disordered" evidence="1">
    <location>
        <begin position="61"/>
        <end position="106"/>
    </location>
</feature>
<name>A0AAN8F399_TRICO</name>
<evidence type="ECO:0000256" key="1">
    <source>
        <dbReference type="SAM" id="MobiDB-lite"/>
    </source>
</evidence>
<dbReference type="AlphaFoldDB" id="A0AAN8F399"/>
<feature type="region of interest" description="Disordered" evidence="1">
    <location>
        <begin position="1"/>
        <end position="47"/>
    </location>
</feature>
<dbReference type="EMBL" id="WIXE01021445">
    <property type="protein sequence ID" value="KAK5968379.1"/>
    <property type="molecule type" value="Genomic_DNA"/>
</dbReference>
<accession>A0AAN8F399</accession>
<keyword evidence="3" id="KW-1185">Reference proteome</keyword>
<feature type="compositionally biased region" description="Basic and acidic residues" evidence="1">
    <location>
        <begin position="32"/>
        <end position="47"/>
    </location>
</feature>
<evidence type="ECO:0000313" key="2">
    <source>
        <dbReference type="EMBL" id="KAK5968379.1"/>
    </source>
</evidence>
<feature type="non-terminal residue" evidence="2">
    <location>
        <position position="1"/>
    </location>
</feature>
<reference evidence="2 3" key="1">
    <citation type="submission" date="2019-10" db="EMBL/GenBank/DDBJ databases">
        <title>Assembly and Annotation for the nematode Trichostrongylus colubriformis.</title>
        <authorList>
            <person name="Martin J."/>
        </authorList>
    </citation>
    <scope>NUCLEOTIDE SEQUENCE [LARGE SCALE GENOMIC DNA]</scope>
    <source>
        <strain evidence="2">G859</strain>
        <tissue evidence="2">Whole worm</tissue>
    </source>
</reference>
<feature type="non-terminal residue" evidence="2">
    <location>
        <position position="106"/>
    </location>
</feature>
<sequence>FVREDKSKPKKVEKPKDRQLALQPVKSTASLDKVDSKELVSLESKQSKEDIRIKGADSKELGSLESKQSKEDIRIKGGADKLLSGEEIRSKEGNMKGQSKDDNKEN</sequence>
<evidence type="ECO:0000313" key="3">
    <source>
        <dbReference type="Proteomes" id="UP001331761"/>
    </source>
</evidence>
<dbReference type="Proteomes" id="UP001331761">
    <property type="component" value="Unassembled WGS sequence"/>
</dbReference>
<feature type="compositionally biased region" description="Basic and acidic residues" evidence="1">
    <location>
        <begin position="1"/>
        <end position="19"/>
    </location>
</feature>